<dbReference type="InterPro" id="IPR024922">
    <property type="entry name" value="Rubredoxin"/>
</dbReference>
<dbReference type="EMBL" id="CP002659">
    <property type="protein sequence ID" value="AEC02999.1"/>
    <property type="molecule type" value="Genomic_DNA"/>
</dbReference>
<comment type="cofactor">
    <cofactor evidence="6 7">
        <name>Fe(3+)</name>
        <dbReference type="ChEBI" id="CHEBI:29034"/>
    </cofactor>
    <text evidence="6 7">Binds 1 Fe(3+) ion per subunit.</text>
</comment>
<dbReference type="GO" id="GO:0005506">
    <property type="term" value="F:iron ion binding"/>
    <property type="evidence" value="ECO:0007669"/>
    <property type="project" value="InterPro"/>
</dbReference>
<evidence type="ECO:0000256" key="4">
    <source>
        <dbReference type="ARBA" id="ARBA00022982"/>
    </source>
</evidence>
<dbReference type="CDD" id="cd00730">
    <property type="entry name" value="rubredoxin"/>
    <property type="match status" value="1"/>
</dbReference>
<feature type="binding site" evidence="7">
    <location>
        <position position="6"/>
    </location>
    <ligand>
        <name>Fe cation</name>
        <dbReference type="ChEBI" id="CHEBI:24875"/>
    </ligand>
</feature>
<evidence type="ECO:0000256" key="1">
    <source>
        <dbReference type="ARBA" id="ARBA00005337"/>
    </source>
</evidence>
<evidence type="ECO:0000256" key="5">
    <source>
        <dbReference type="ARBA" id="ARBA00023004"/>
    </source>
</evidence>
<evidence type="ECO:0000259" key="8">
    <source>
        <dbReference type="PROSITE" id="PS50903"/>
    </source>
</evidence>
<keyword evidence="10" id="KW-1185">Reference proteome</keyword>
<dbReference type="PRINTS" id="PR00163">
    <property type="entry name" value="RUBREDOXIN"/>
</dbReference>
<dbReference type="PANTHER" id="PTHR47627:SF1">
    <property type="entry name" value="RUBREDOXIN-1-RELATED"/>
    <property type="match status" value="1"/>
</dbReference>
<sequence length="54" mass="5676">MKKYVCDLCGYIYDPADGDPDGGVAAGTAFADIPDDWVCPECGAGKDDFSPVED</sequence>
<evidence type="ECO:0000313" key="10">
    <source>
        <dbReference type="Proteomes" id="UP000007939"/>
    </source>
</evidence>
<dbReference type="GO" id="GO:0009055">
    <property type="term" value="F:electron transfer activity"/>
    <property type="evidence" value="ECO:0007669"/>
    <property type="project" value="InterPro"/>
</dbReference>
<dbReference type="Proteomes" id="UP000007939">
    <property type="component" value="Chromosome"/>
</dbReference>
<keyword evidence="2 6" id="KW-0813">Transport</keyword>
<dbReference type="InterPro" id="IPR018527">
    <property type="entry name" value="Rubredoxin_Fe_BS"/>
</dbReference>
<dbReference type="AlphaFoldDB" id="F4GLV8"/>
<name>F4GLV8_PARC1</name>
<dbReference type="eggNOG" id="COG1773">
    <property type="taxonomic scope" value="Bacteria"/>
</dbReference>
<dbReference type="Pfam" id="PF00301">
    <property type="entry name" value="Rubredoxin"/>
    <property type="match status" value="1"/>
</dbReference>
<dbReference type="PROSITE" id="PS50903">
    <property type="entry name" value="RUBREDOXIN_LIKE"/>
    <property type="match status" value="1"/>
</dbReference>
<keyword evidence="3 6" id="KW-0479">Metal-binding</keyword>
<dbReference type="SUPFAM" id="SSF57802">
    <property type="entry name" value="Rubredoxin-like"/>
    <property type="match status" value="1"/>
</dbReference>
<dbReference type="RefSeq" id="WP_013740392.1">
    <property type="nucleotide sequence ID" value="NC_015436.1"/>
</dbReference>
<evidence type="ECO:0000256" key="6">
    <source>
        <dbReference type="PIRNR" id="PIRNR000071"/>
    </source>
</evidence>
<dbReference type="KEGG" id="scc:Spico_1801"/>
<dbReference type="STRING" id="760011.Spico_1801"/>
<dbReference type="HOGENOM" id="CLU_128747_3_3_12"/>
<keyword evidence="4 6" id="KW-0249">Electron transport</keyword>
<dbReference type="PROSITE" id="PS00202">
    <property type="entry name" value="RUBREDOXIN"/>
    <property type="match status" value="1"/>
</dbReference>
<proteinExistence type="inferred from homology"/>
<reference evidence="10" key="1">
    <citation type="submission" date="2011-04" db="EMBL/GenBank/DDBJ databases">
        <title>The complete genome of Spirochaeta coccoides DSM 17374.</title>
        <authorList>
            <person name="Lucas S."/>
            <person name="Copeland A."/>
            <person name="Lapidus A."/>
            <person name="Bruce D."/>
            <person name="Goodwin L."/>
            <person name="Pitluck S."/>
            <person name="Peters L."/>
            <person name="Kyrpides N."/>
            <person name="Mavromatis K."/>
            <person name="Pagani I."/>
            <person name="Ivanova N."/>
            <person name="Ovchinnikova G."/>
            <person name="Lu M."/>
            <person name="Detter J.C."/>
            <person name="Tapia R."/>
            <person name="Han C."/>
            <person name="Land M."/>
            <person name="Hauser L."/>
            <person name="Markowitz V."/>
            <person name="Cheng J.-F."/>
            <person name="Hugenholtz P."/>
            <person name="Woyke T."/>
            <person name="Wu D."/>
            <person name="Spring S."/>
            <person name="Schroeder M."/>
            <person name="Brambilla E."/>
            <person name="Klenk H.-P."/>
            <person name="Eisen J.A."/>
        </authorList>
    </citation>
    <scope>NUCLEOTIDE SEQUENCE [LARGE SCALE GENOMIC DNA]</scope>
    <source>
        <strain evidence="10">ATCC BAA-1237 / DSM 17374 / SPN1</strain>
    </source>
</reference>
<evidence type="ECO:0000256" key="3">
    <source>
        <dbReference type="ARBA" id="ARBA00022723"/>
    </source>
</evidence>
<dbReference type="NCBIfam" id="NF045768">
    <property type="entry name" value="RubredRD"/>
    <property type="match status" value="1"/>
</dbReference>
<dbReference type="InterPro" id="IPR050526">
    <property type="entry name" value="Rubredoxin_ET"/>
</dbReference>
<dbReference type="GO" id="GO:0043448">
    <property type="term" value="P:alkane catabolic process"/>
    <property type="evidence" value="ECO:0007669"/>
    <property type="project" value="TreeGrafter"/>
</dbReference>
<evidence type="ECO:0000256" key="2">
    <source>
        <dbReference type="ARBA" id="ARBA00022448"/>
    </source>
</evidence>
<feature type="binding site" evidence="7">
    <location>
        <position position="42"/>
    </location>
    <ligand>
        <name>Fe cation</name>
        <dbReference type="ChEBI" id="CHEBI:24875"/>
    </ligand>
</feature>
<feature type="binding site" evidence="7">
    <location>
        <position position="9"/>
    </location>
    <ligand>
        <name>Fe cation</name>
        <dbReference type="ChEBI" id="CHEBI:24875"/>
    </ligand>
</feature>
<organism evidence="9 10">
    <name type="scientific">Parasphaerochaeta coccoides (strain ATCC BAA-1237 / DSM 17374 / SPN1)</name>
    <name type="common">Sphaerochaeta coccoides</name>
    <dbReference type="NCBI Taxonomy" id="760011"/>
    <lineage>
        <taxon>Bacteria</taxon>
        <taxon>Pseudomonadati</taxon>
        <taxon>Spirochaetota</taxon>
        <taxon>Spirochaetia</taxon>
        <taxon>Spirochaetales</taxon>
        <taxon>Sphaerochaetaceae</taxon>
        <taxon>Parasphaerochaeta</taxon>
    </lineage>
</organism>
<dbReference type="Gene3D" id="2.20.28.10">
    <property type="match status" value="1"/>
</dbReference>
<accession>F4GLV8</accession>
<dbReference type="FunFam" id="2.20.28.10:FF:000001">
    <property type="entry name" value="Rubredoxin"/>
    <property type="match status" value="1"/>
</dbReference>
<evidence type="ECO:0000313" key="9">
    <source>
        <dbReference type="EMBL" id="AEC02999.1"/>
    </source>
</evidence>
<feature type="domain" description="Rubredoxin-like" evidence="8">
    <location>
        <begin position="1"/>
        <end position="52"/>
    </location>
</feature>
<keyword evidence="5 6" id="KW-0408">Iron</keyword>
<dbReference type="InterPro" id="IPR024934">
    <property type="entry name" value="Rubredoxin-like_dom"/>
</dbReference>
<feature type="binding site" evidence="7">
    <location>
        <position position="39"/>
    </location>
    <ligand>
        <name>Fe cation</name>
        <dbReference type="ChEBI" id="CHEBI:24875"/>
    </ligand>
</feature>
<dbReference type="PANTHER" id="PTHR47627">
    <property type="entry name" value="RUBREDOXIN"/>
    <property type="match status" value="1"/>
</dbReference>
<dbReference type="InterPro" id="IPR024935">
    <property type="entry name" value="Rubredoxin_dom"/>
</dbReference>
<gene>
    <name evidence="9" type="ordered locus">Spico_1801</name>
</gene>
<dbReference type="PIRSF" id="PIRSF000071">
    <property type="entry name" value="Rubredoxin"/>
    <property type="match status" value="1"/>
</dbReference>
<evidence type="ECO:0000256" key="7">
    <source>
        <dbReference type="PIRSR" id="PIRSR000071-1"/>
    </source>
</evidence>
<protein>
    <recommendedName>
        <fullName evidence="6">Rubredoxin</fullName>
    </recommendedName>
</protein>
<reference evidence="9 10" key="2">
    <citation type="journal article" date="2012" name="Stand. Genomic Sci.">
        <title>Complete genome sequence of the termite hindgut bacterium Spirochaeta coccoides type strain (SPN1(T)), reclassification in the genus Sphaerochaeta as Sphaerochaeta coccoides comb. nov. and emendations of the family Spirochaetaceae and the genus Sphaerochaeta.</title>
        <authorList>
            <person name="Abt B."/>
            <person name="Han C."/>
            <person name="Scheuner C."/>
            <person name="Lu M."/>
            <person name="Lapidus A."/>
            <person name="Nolan M."/>
            <person name="Lucas S."/>
            <person name="Hammon N."/>
            <person name="Deshpande S."/>
            <person name="Cheng J.F."/>
            <person name="Tapia R."/>
            <person name="Goodwin L.A."/>
            <person name="Pitluck S."/>
            <person name="Liolios K."/>
            <person name="Pagani I."/>
            <person name="Ivanova N."/>
            <person name="Mavromatis K."/>
            <person name="Mikhailova N."/>
            <person name="Huntemann M."/>
            <person name="Pati A."/>
            <person name="Chen A."/>
            <person name="Palaniappan K."/>
            <person name="Land M."/>
            <person name="Hauser L."/>
            <person name="Brambilla E.M."/>
            <person name="Rohde M."/>
            <person name="Spring S."/>
            <person name="Gronow S."/>
            <person name="Goker M."/>
            <person name="Woyke T."/>
            <person name="Bristow J."/>
            <person name="Eisen J.A."/>
            <person name="Markowitz V."/>
            <person name="Hugenholtz P."/>
            <person name="Kyrpides N.C."/>
            <person name="Klenk H.P."/>
            <person name="Detter J.C."/>
        </authorList>
    </citation>
    <scope>NUCLEOTIDE SEQUENCE [LARGE SCALE GENOMIC DNA]</scope>
    <source>
        <strain evidence="10">ATCC BAA-1237 / DSM 17374 / SPN1</strain>
    </source>
</reference>
<comment type="similarity">
    <text evidence="1 6">Belongs to the rubredoxin family.</text>
</comment>